<accession>A0A1I2S699</accession>
<feature type="transmembrane region" description="Helical" evidence="1">
    <location>
        <begin position="45"/>
        <end position="64"/>
    </location>
</feature>
<evidence type="ECO:0000313" key="3">
    <source>
        <dbReference type="Proteomes" id="UP000198661"/>
    </source>
</evidence>
<evidence type="ECO:0000313" key="2">
    <source>
        <dbReference type="EMBL" id="SFG48424.1"/>
    </source>
</evidence>
<feature type="transmembrane region" description="Helical" evidence="1">
    <location>
        <begin position="15"/>
        <end position="33"/>
    </location>
</feature>
<proteinExistence type="predicted"/>
<gene>
    <name evidence="2" type="ORF">SAMN04488025_13823</name>
</gene>
<organism evidence="2 3">
    <name type="scientific">Planifilum fulgidum</name>
    <dbReference type="NCBI Taxonomy" id="201973"/>
    <lineage>
        <taxon>Bacteria</taxon>
        <taxon>Bacillati</taxon>
        <taxon>Bacillota</taxon>
        <taxon>Bacilli</taxon>
        <taxon>Bacillales</taxon>
        <taxon>Thermoactinomycetaceae</taxon>
        <taxon>Planifilum</taxon>
    </lineage>
</organism>
<sequence>MEGPGWKGLRLYLKWRWWIGPLLLVTLGILLYWDPFGWTMIHLPWLDALLALLLIGGGMMKLVANVRSRKKGP</sequence>
<keyword evidence="1" id="KW-1133">Transmembrane helix</keyword>
<protein>
    <submittedName>
        <fullName evidence="2">Uncharacterized protein</fullName>
    </submittedName>
</protein>
<dbReference type="Proteomes" id="UP000198661">
    <property type="component" value="Unassembled WGS sequence"/>
</dbReference>
<dbReference type="EMBL" id="FOOK01000038">
    <property type="protein sequence ID" value="SFG48424.1"/>
    <property type="molecule type" value="Genomic_DNA"/>
</dbReference>
<reference evidence="2 3" key="1">
    <citation type="submission" date="2016-10" db="EMBL/GenBank/DDBJ databases">
        <authorList>
            <person name="de Groot N.N."/>
        </authorList>
    </citation>
    <scope>NUCLEOTIDE SEQUENCE [LARGE SCALE GENOMIC DNA]</scope>
    <source>
        <strain evidence="2 3">DSM 44945</strain>
    </source>
</reference>
<keyword evidence="3" id="KW-1185">Reference proteome</keyword>
<evidence type="ECO:0000256" key="1">
    <source>
        <dbReference type="SAM" id="Phobius"/>
    </source>
</evidence>
<keyword evidence="1" id="KW-0812">Transmembrane</keyword>
<name>A0A1I2S699_9BACL</name>
<dbReference type="AlphaFoldDB" id="A0A1I2S699"/>
<keyword evidence="1" id="KW-0472">Membrane</keyword>